<dbReference type="Pfam" id="PF00296">
    <property type="entry name" value="Bac_luciferase"/>
    <property type="match status" value="1"/>
</dbReference>
<protein>
    <submittedName>
        <fullName evidence="5">LLM class flavin-dependent oxidoreductase</fullName>
    </submittedName>
</protein>
<dbReference type="GO" id="GO:0005829">
    <property type="term" value="C:cytosol"/>
    <property type="evidence" value="ECO:0007669"/>
    <property type="project" value="TreeGrafter"/>
</dbReference>
<dbReference type="GO" id="GO:0004497">
    <property type="term" value="F:monooxygenase activity"/>
    <property type="evidence" value="ECO:0007669"/>
    <property type="project" value="UniProtKB-KW"/>
</dbReference>
<evidence type="ECO:0000259" key="4">
    <source>
        <dbReference type="Pfam" id="PF00296"/>
    </source>
</evidence>
<dbReference type="Gene3D" id="3.20.20.30">
    <property type="entry name" value="Luciferase-like domain"/>
    <property type="match status" value="1"/>
</dbReference>
<dbReference type="PANTHER" id="PTHR30137">
    <property type="entry name" value="LUCIFERASE-LIKE MONOOXYGENASE"/>
    <property type="match status" value="1"/>
</dbReference>
<evidence type="ECO:0000256" key="3">
    <source>
        <dbReference type="SAM" id="MobiDB-lite"/>
    </source>
</evidence>
<name>A0A538TP90_UNCEI</name>
<evidence type="ECO:0000313" key="6">
    <source>
        <dbReference type="Proteomes" id="UP000316609"/>
    </source>
</evidence>
<evidence type="ECO:0000313" key="5">
    <source>
        <dbReference type="EMBL" id="TMQ65452.1"/>
    </source>
</evidence>
<feature type="domain" description="Luciferase-like" evidence="4">
    <location>
        <begin position="73"/>
        <end position="373"/>
    </location>
</feature>
<feature type="region of interest" description="Disordered" evidence="3">
    <location>
        <begin position="22"/>
        <end position="58"/>
    </location>
</feature>
<dbReference type="AlphaFoldDB" id="A0A538TP90"/>
<dbReference type="GO" id="GO:0016705">
    <property type="term" value="F:oxidoreductase activity, acting on paired donors, with incorporation or reduction of molecular oxygen"/>
    <property type="evidence" value="ECO:0007669"/>
    <property type="project" value="InterPro"/>
</dbReference>
<organism evidence="5 6">
    <name type="scientific">Eiseniibacteriota bacterium</name>
    <dbReference type="NCBI Taxonomy" id="2212470"/>
    <lineage>
        <taxon>Bacteria</taxon>
        <taxon>Candidatus Eiseniibacteriota</taxon>
    </lineage>
</organism>
<sequence length="428" mass="47477">MSDVNDRLAKLSQEQRRLLERKLRERGLEAPGARPVRRANPDSAAAEEREPDAWRRRPPEHPLRFSLYFFSDDGSKETQDKYRLVLESARFADEHGFDAVWTPERHFQAFGGLYPNPSVLGAALAAITSRVGIRAGSVALPLHHPVRVAEEWSVVDNLSHGRVALSFASGWHPDDFVLSSSPYGERKEVMFRGIETIRRLWAGEAIPLEGPEGRVVEIRILPRPVQPELPIWVTSAGSPETWERAGAIGANVLAALVGYPPEELADQIRRYRRARAAAGHDPDRGIVTIVVHTYVGTDNAEVRERVREPMTNYLKTYLKQFQRLALEPTHATERDARDVAALAFEHYFDSSTLLGTPNKCARIADAVARCGADEIACLIDFGLDADLVLAALPRLAQLREHYAAGPARTQRAFDGKAPPVVAGDEVSA</sequence>
<keyword evidence="2" id="KW-0503">Monooxygenase</keyword>
<dbReference type="Proteomes" id="UP000316609">
    <property type="component" value="Unassembled WGS sequence"/>
</dbReference>
<dbReference type="InterPro" id="IPR050766">
    <property type="entry name" value="Bact_Lucif_Oxidored"/>
</dbReference>
<feature type="compositionally biased region" description="Basic and acidic residues" evidence="3">
    <location>
        <begin position="46"/>
        <end position="58"/>
    </location>
</feature>
<dbReference type="InterPro" id="IPR024011">
    <property type="entry name" value="Biosynth_lucif-like_mOase_dom"/>
</dbReference>
<dbReference type="EMBL" id="VBOY01000071">
    <property type="protein sequence ID" value="TMQ65452.1"/>
    <property type="molecule type" value="Genomic_DNA"/>
</dbReference>
<accession>A0A538TP90</accession>
<evidence type="ECO:0000256" key="2">
    <source>
        <dbReference type="ARBA" id="ARBA00023033"/>
    </source>
</evidence>
<reference evidence="5 6" key="1">
    <citation type="journal article" date="2019" name="Nat. Microbiol.">
        <title>Mediterranean grassland soil C-N compound turnover is dependent on rainfall and depth, and is mediated by genomically divergent microorganisms.</title>
        <authorList>
            <person name="Diamond S."/>
            <person name="Andeer P.F."/>
            <person name="Li Z."/>
            <person name="Crits-Christoph A."/>
            <person name="Burstein D."/>
            <person name="Anantharaman K."/>
            <person name="Lane K.R."/>
            <person name="Thomas B.C."/>
            <person name="Pan C."/>
            <person name="Northen T.R."/>
            <person name="Banfield J.F."/>
        </authorList>
    </citation>
    <scope>NUCLEOTIDE SEQUENCE [LARGE SCALE GENOMIC DNA]</scope>
    <source>
        <strain evidence="5">WS_8</strain>
    </source>
</reference>
<proteinExistence type="predicted"/>
<evidence type="ECO:0000256" key="1">
    <source>
        <dbReference type="ARBA" id="ARBA00023002"/>
    </source>
</evidence>
<dbReference type="InterPro" id="IPR011251">
    <property type="entry name" value="Luciferase-like_dom"/>
</dbReference>
<dbReference type="SUPFAM" id="SSF51679">
    <property type="entry name" value="Bacterial luciferase-like"/>
    <property type="match status" value="1"/>
</dbReference>
<dbReference type="NCBIfam" id="TIGR04020">
    <property type="entry name" value="seco_metab_LLM"/>
    <property type="match status" value="1"/>
</dbReference>
<keyword evidence="1" id="KW-0560">Oxidoreductase</keyword>
<dbReference type="InterPro" id="IPR036661">
    <property type="entry name" value="Luciferase-like_sf"/>
</dbReference>
<gene>
    <name evidence="5" type="ORF">E6K78_07675</name>
</gene>
<dbReference type="PANTHER" id="PTHR30137:SF8">
    <property type="entry name" value="BLR5498 PROTEIN"/>
    <property type="match status" value="1"/>
</dbReference>
<comment type="caution">
    <text evidence="5">The sequence shown here is derived from an EMBL/GenBank/DDBJ whole genome shotgun (WGS) entry which is preliminary data.</text>
</comment>